<dbReference type="PANTHER" id="PTHR34501">
    <property type="entry name" value="PROTEIN YDDL-RELATED"/>
    <property type="match status" value="1"/>
</dbReference>
<dbReference type="CDD" id="cd00342">
    <property type="entry name" value="gram_neg_porins"/>
    <property type="match status" value="1"/>
</dbReference>
<dbReference type="EMBL" id="BAAAZE010000013">
    <property type="protein sequence ID" value="GAA4031105.1"/>
    <property type="molecule type" value="Genomic_DNA"/>
</dbReference>
<keyword evidence="14" id="KW-1185">Reference proteome</keyword>
<keyword evidence="8" id="KW-0626">Porin</keyword>
<keyword evidence="3" id="KW-0813">Transport</keyword>
<organism evidence="13 14">
    <name type="scientific">Actimicrobium antarcticum</name>
    <dbReference type="NCBI Taxonomy" id="1051899"/>
    <lineage>
        <taxon>Bacteria</taxon>
        <taxon>Pseudomonadati</taxon>
        <taxon>Pseudomonadota</taxon>
        <taxon>Betaproteobacteria</taxon>
        <taxon>Burkholderiales</taxon>
        <taxon>Oxalobacteraceae</taxon>
        <taxon>Actimicrobium</taxon>
    </lineage>
</organism>
<feature type="domain" description="Porin" evidence="12">
    <location>
        <begin position="7"/>
        <end position="303"/>
    </location>
</feature>
<comment type="caution">
    <text evidence="13">The sequence shown here is derived from an EMBL/GenBank/DDBJ whole genome shotgun (WGS) entry which is preliminary data.</text>
</comment>
<dbReference type="PRINTS" id="PR00182">
    <property type="entry name" value="ECOLNEIPORIN"/>
</dbReference>
<dbReference type="InterPro" id="IPR050298">
    <property type="entry name" value="Gram-neg_bact_OMP"/>
</dbReference>
<keyword evidence="10" id="KW-0998">Cell outer membrane</keyword>
<keyword evidence="9" id="KW-0472">Membrane</keyword>
<dbReference type="PANTHER" id="PTHR34501:SF9">
    <property type="entry name" value="MAJOR OUTER MEMBRANE PROTEIN P.IA"/>
    <property type="match status" value="1"/>
</dbReference>
<evidence type="ECO:0000256" key="1">
    <source>
        <dbReference type="ARBA" id="ARBA00004571"/>
    </source>
</evidence>
<dbReference type="InterPro" id="IPR002299">
    <property type="entry name" value="Porin_Neis"/>
</dbReference>
<dbReference type="Pfam" id="PF13609">
    <property type="entry name" value="Porin_4"/>
    <property type="match status" value="1"/>
</dbReference>
<protein>
    <submittedName>
        <fullName evidence="13">Porin</fullName>
    </submittedName>
</protein>
<dbReference type="SUPFAM" id="SSF56935">
    <property type="entry name" value="Porins"/>
    <property type="match status" value="1"/>
</dbReference>
<sequence length="330" mass="33983">MKKSLLALAVFGAFAGVASAQSSVTAYGIVDMGITRELGGVGGGVTKLANGVQSGSRLGFKGTEDLGGGLKAMFQLETGIAADTGGFSQGGLAFGRQSWVGLNGGFGTVSLGRQYNPLFSALDEVDPFGTGLAGSSTNLFITGATRVNNSLKYVAPEMGGITAEAIYGFGEVAGNTAASRTMGGSVGYSNGPIIGKLVYERVTNATDTNTTKLTQGTFSYNFNVATLALGYGKTKDDATVNADSMLVGVTVPFGASAVMASYIRRNDKSSLNQDAKQYAVGYTYALSKRTNLYSSYARINNENGAFYTVGDATSAGSGDKALNVGIRHKF</sequence>
<evidence type="ECO:0000256" key="2">
    <source>
        <dbReference type="ARBA" id="ARBA00011233"/>
    </source>
</evidence>
<evidence type="ECO:0000256" key="8">
    <source>
        <dbReference type="ARBA" id="ARBA00023114"/>
    </source>
</evidence>
<accession>A0ABP7TU57</accession>
<evidence type="ECO:0000256" key="9">
    <source>
        <dbReference type="ARBA" id="ARBA00023136"/>
    </source>
</evidence>
<evidence type="ECO:0000256" key="5">
    <source>
        <dbReference type="ARBA" id="ARBA00022692"/>
    </source>
</evidence>
<proteinExistence type="predicted"/>
<evidence type="ECO:0000256" key="4">
    <source>
        <dbReference type="ARBA" id="ARBA00022452"/>
    </source>
</evidence>
<comment type="subcellular location">
    <subcellularLocation>
        <location evidence="1">Cell outer membrane</location>
        <topology evidence="1">Multi-pass membrane protein</topology>
    </subcellularLocation>
</comment>
<dbReference type="InterPro" id="IPR023614">
    <property type="entry name" value="Porin_dom_sf"/>
</dbReference>
<evidence type="ECO:0000256" key="3">
    <source>
        <dbReference type="ARBA" id="ARBA00022448"/>
    </source>
</evidence>
<reference evidence="14" key="1">
    <citation type="journal article" date="2019" name="Int. J. Syst. Evol. Microbiol.">
        <title>The Global Catalogue of Microorganisms (GCM) 10K type strain sequencing project: providing services to taxonomists for standard genome sequencing and annotation.</title>
        <authorList>
            <consortium name="The Broad Institute Genomics Platform"/>
            <consortium name="The Broad Institute Genome Sequencing Center for Infectious Disease"/>
            <person name="Wu L."/>
            <person name="Ma J."/>
        </authorList>
    </citation>
    <scope>NUCLEOTIDE SEQUENCE [LARGE SCALE GENOMIC DNA]</scope>
    <source>
        <strain evidence="14">JCM 16673</strain>
    </source>
</reference>
<dbReference type="Proteomes" id="UP001501353">
    <property type="component" value="Unassembled WGS sequence"/>
</dbReference>
<keyword evidence="5" id="KW-0812">Transmembrane</keyword>
<keyword evidence="6 11" id="KW-0732">Signal</keyword>
<dbReference type="Gene3D" id="2.40.160.10">
    <property type="entry name" value="Porin"/>
    <property type="match status" value="1"/>
</dbReference>
<feature type="chain" id="PRO_5047203406" evidence="11">
    <location>
        <begin position="21"/>
        <end position="330"/>
    </location>
</feature>
<evidence type="ECO:0000256" key="10">
    <source>
        <dbReference type="ARBA" id="ARBA00023237"/>
    </source>
</evidence>
<evidence type="ECO:0000256" key="11">
    <source>
        <dbReference type="SAM" id="SignalP"/>
    </source>
</evidence>
<dbReference type="InterPro" id="IPR001702">
    <property type="entry name" value="Porin_Gram-ve"/>
</dbReference>
<dbReference type="InterPro" id="IPR033900">
    <property type="entry name" value="Gram_neg_porin_domain"/>
</dbReference>
<evidence type="ECO:0000256" key="7">
    <source>
        <dbReference type="ARBA" id="ARBA00023065"/>
    </source>
</evidence>
<evidence type="ECO:0000259" key="12">
    <source>
        <dbReference type="Pfam" id="PF13609"/>
    </source>
</evidence>
<gene>
    <name evidence="13" type="ORF">GCM10022212_32020</name>
</gene>
<evidence type="ECO:0000256" key="6">
    <source>
        <dbReference type="ARBA" id="ARBA00022729"/>
    </source>
</evidence>
<evidence type="ECO:0000313" key="13">
    <source>
        <dbReference type="EMBL" id="GAA4031105.1"/>
    </source>
</evidence>
<dbReference type="PRINTS" id="PR00184">
    <property type="entry name" value="NEISSPPORIN"/>
</dbReference>
<dbReference type="RefSeq" id="WP_344764792.1">
    <property type="nucleotide sequence ID" value="NZ_BAAAZE010000013.1"/>
</dbReference>
<comment type="subunit">
    <text evidence="2">Homotrimer.</text>
</comment>
<evidence type="ECO:0000313" key="14">
    <source>
        <dbReference type="Proteomes" id="UP001501353"/>
    </source>
</evidence>
<name>A0ABP7TU57_9BURK</name>
<keyword evidence="4" id="KW-1134">Transmembrane beta strand</keyword>
<keyword evidence="7" id="KW-0406">Ion transport</keyword>
<feature type="signal peptide" evidence="11">
    <location>
        <begin position="1"/>
        <end position="20"/>
    </location>
</feature>